<gene>
    <name evidence="4" type="ORF">H5993_00615</name>
</gene>
<name>A0ABS2ELM6_9LACO</name>
<keyword evidence="2" id="KW-0671">Queuosine biosynthesis</keyword>
<comment type="caution">
    <text evidence="4">The sequence shown here is derived from an EMBL/GenBank/DDBJ whole genome shotgun (WGS) entry which is preliminary data.</text>
</comment>
<protein>
    <submittedName>
        <fullName evidence="4">tRNA-guanine transglycosylase</fullName>
        <ecNumber evidence="4">2.4.2.-</ecNumber>
    </submittedName>
</protein>
<dbReference type="SUPFAM" id="SSF51713">
    <property type="entry name" value="tRNA-guanine transglycosylase"/>
    <property type="match status" value="1"/>
</dbReference>
<dbReference type="Gene3D" id="3.20.20.105">
    <property type="entry name" value="Queuine tRNA-ribosyltransferase-like"/>
    <property type="match status" value="1"/>
</dbReference>
<feature type="domain" description="tRNA-guanine(15) transglycosylase-like" evidence="3">
    <location>
        <begin position="15"/>
        <end position="297"/>
    </location>
</feature>
<dbReference type="InterPro" id="IPR002616">
    <property type="entry name" value="tRNA_ribo_trans-like"/>
</dbReference>
<evidence type="ECO:0000259" key="3">
    <source>
        <dbReference type="Pfam" id="PF01702"/>
    </source>
</evidence>
<dbReference type="Proteomes" id="UP000776629">
    <property type="component" value="Unassembled WGS sequence"/>
</dbReference>
<dbReference type="EC" id="2.4.2.-" evidence="4"/>
<dbReference type="NCBIfam" id="TIGR00449">
    <property type="entry name" value="tgt_general"/>
    <property type="match status" value="1"/>
</dbReference>
<keyword evidence="4" id="KW-0808">Transferase</keyword>
<keyword evidence="5" id="KW-1185">Reference proteome</keyword>
<dbReference type="InterPro" id="IPR050076">
    <property type="entry name" value="ArchSynthase1/Queuine_TRR"/>
</dbReference>
<organism evidence="4 5">
    <name type="scientific">Limosilactobacillus alvi</name>
    <dbReference type="NCBI Taxonomy" id="990412"/>
    <lineage>
        <taxon>Bacteria</taxon>
        <taxon>Bacillati</taxon>
        <taxon>Bacillota</taxon>
        <taxon>Bacilli</taxon>
        <taxon>Lactobacillales</taxon>
        <taxon>Lactobacillaceae</taxon>
        <taxon>Limosilactobacillus</taxon>
    </lineage>
</organism>
<dbReference type="EMBL" id="JACJJQ010000002">
    <property type="protein sequence ID" value="MBM6753271.1"/>
    <property type="molecule type" value="Genomic_DNA"/>
</dbReference>
<keyword evidence="1" id="KW-0819">tRNA processing</keyword>
<dbReference type="GO" id="GO:0016757">
    <property type="term" value="F:glycosyltransferase activity"/>
    <property type="evidence" value="ECO:0007669"/>
    <property type="project" value="UniProtKB-KW"/>
</dbReference>
<accession>A0ABS2ELM6</accession>
<dbReference type="PANTHER" id="PTHR46499">
    <property type="entry name" value="QUEUINE TRNA-RIBOSYLTRANSFERASE"/>
    <property type="match status" value="1"/>
</dbReference>
<keyword evidence="4" id="KW-0328">Glycosyltransferase</keyword>
<reference evidence="4 5" key="1">
    <citation type="journal article" date="2021" name="Sci. Rep.">
        <title>The distribution of antibiotic resistance genes in chicken gut microbiota commensals.</title>
        <authorList>
            <person name="Juricova H."/>
            <person name="Matiasovicova J."/>
            <person name="Kubasova T."/>
            <person name="Cejkova D."/>
            <person name="Rychlik I."/>
        </authorList>
    </citation>
    <scope>NUCLEOTIDE SEQUENCE [LARGE SCALE GENOMIC DNA]</scope>
    <source>
        <strain evidence="4 5">An810</strain>
    </source>
</reference>
<sequence>MTEFVPYFQAAWLPVLGSQLQAVGVQTLAVKLVDYERQPGFNLINQAGGLKSLLNWSGQLMTLAGDFAPVRKVKKNLAKTGIHYQDPQNQAKLTLTPATYQQWQTATKAEITVGMFQNPDYYAPVDDLERAMQANIEWNQGASATFLPVLGAGLKALRQASIAALPNNIGAFITNLPPVAELTEWQRSLELTLKLLPKGTSTAVVAPNLATIELSQKLGIDYILSAWPLKQGLGGKALVDGEVVNLRHQAFGGQFSPLEAGCNCPACTGFTRASLHAMLHAKEPLASRLLLLHNVKEIIKQTGK</sequence>
<evidence type="ECO:0000313" key="5">
    <source>
        <dbReference type="Proteomes" id="UP000776629"/>
    </source>
</evidence>
<dbReference type="InterPro" id="IPR036511">
    <property type="entry name" value="TGT-like_sf"/>
</dbReference>
<dbReference type="PANTHER" id="PTHR46499:SF1">
    <property type="entry name" value="QUEUINE TRNA-RIBOSYLTRANSFERASE"/>
    <property type="match status" value="1"/>
</dbReference>
<evidence type="ECO:0000256" key="2">
    <source>
        <dbReference type="ARBA" id="ARBA00022785"/>
    </source>
</evidence>
<dbReference type="Pfam" id="PF01702">
    <property type="entry name" value="TGT"/>
    <property type="match status" value="1"/>
</dbReference>
<evidence type="ECO:0000256" key="1">
    <source>
        <dbReference type="ARBA" id="ARBA00022694"/>
    </source>
</evidence>
<proteinExistence type="predicted"/>
<dbReference type="RefSeq" id="WP_204775820.1">
    <property type="nucleotide sequence ID" value="NZ_JACJJQ010000002.1"/>
</dbReference>
<evidence type="ECO:0000313" key="4">
    <source>
        <dbReference type="EMBL" id="MBM6753271.1"/>
    </source>
</evidence>